<gene>
    <name evidence="7" type="ORF">PCC6912_08630</name>
</gene>
<keyword evidence="2 4" id="KW-0521">NADP</keyword>
<keyword evidence="4" id="KW-0566">Pantothenate biosynthesis</keyword>
<dbReference type="STRING" id="211165.GCA_000317285_01257"/>
<dbReference type="Pfam" id="PF08546">
    <property type="entry name" value="ApbA_C"/>
    <property type="match status" value="1"/>
</dbReference>
<dbReference type="Gene3D" id="3.40.50.720">
    <property type="entry name" value="NAD(P)-binding Rossmann-like Domain"/>
    <property type="match status" value="1"/>
</dbReference>
<dbReference type="AlphaFoldDB" id="A0A3S0Y7K3"/>
<dbReference type="InterPro" id="IPR036291">
    <property type="entry name" value="NAD(P)-bd_dom_sf"/>
</dbReference>
<comment type="caution">
    <text evidence="7">The sequence shown here is derived from an EMBL/GenBank/DDBJ whole genome shotgun (WGS) entry which is preliminary data.</text>
</comment>
<dbReference type="NCBIfam" id="TIGR00745">
    <property type="entry name" value="apbA_panE"/>
    <property type="match status" value="1"/>
</dbReference>
<keyword evidence="3 4" id="KW-0560">Oxidoreductase</keyword>
<evidence type="ECO:0000256" key="3">
    <source>
        <dbReference type="ARBA" id="ARBA00023002"/>
    </source>
</evidence>
<dbReference type="NCBIfam" id="NF004887">
    <property type="entry name" value="PRK06249.1"/>
    <property type="match status" value="1"/>
</dbReference>
<dbReference type="GO" id="GO:0008677">
    <property type="term" value="F:2-dehydropantoate 2-reductase activity"/>
    <property type="evidence" value="ECO:0007669"/>
    <property type="project" value="UniProtKB-EC"/>
</dbReference>
<dbReference type="InterPro" id="IPR003710">
    <property type="entry name" value="ApbA"/>
</dbReference>
<dbReference type="EC" id="1.1.1.169" evidence="4"/>
<dbReference type="PANTHER" id="PTHR21708">
    <property type="entry name" value="PROBABLE 2-DEHYDROPANTOATE 2-REDUCTASE"/>
    <property type="match status" value="1"/>
</dbReference>
<evidence type="ECO:0000313" key="8">
    <source>
        <dbReference type="Proteomes" id="UP000268857"/>
    </source>
</evidence>
<dbReference type="InterPro" id="IPR013328">
    <property type="entry name" value="6PGD_dom2"/>
</dbReference>
<organism evidence="7 8">
    <name type="scientific">Chlorogloeopsis fritschii PCC 6912</name>
    <dbReference type="NCBI Taxonomy" id="211165"/>
    <lineage>
        <taxon>Bacteria</taxon>
        <taxon>Bacillati</taxon>
        <taxon>Cyanobacteriota</taxon>
        <taxon>Cyanophyceae</taxon>
        <taxon>Nostocales</taxon>
        <taxon>Chlorogloeopsidaceae</taxon>
        <taxon>Chlorogloeopsis</taxon>
    </lineage>
</organism>
<reference evidence="7 8" key="1">
    <citation type="journal article" date="2019" name="Genome Biol. Evol.">
        <title>Day and night: Metabolic profiles and evolutionary relationships of six axenic non-marine cyanobacteria.</title>
        <authorList>
            <person name="Will S.E."/>
            <person name="Henke P."/>
            <person name="Boedeker C."/>
            <person name="Huang S."/>
            <person name="Brinkmann H."/>
            <person name="Rohde M."/>
            <person name="Jarek M."/>
            <person name="Friedl T."/>
            <person name="Seufert S."/>
            <person name="Schumacher M."/>
            <person name="Overmann J."/>
            <person name="Neumann-Schaal M."/>
            <person name="Petersen J."/>
        </authorList>
    </citation>
    <scope>NUCLEOTIDE SEQUENCE [LARGE SCALE GENOMIC DNA]</scope>
    <source>
        <strain evidence="7 8">PCC 6912</strain>
    </source>
</reference>
<comment type="similarity">
    <text evidence="1 4">Belongs to the ketopantoate reductase family.</text>
</comment>
<dbReference type="GO" id="GO:0015940">
    <property type="term" value="P:pantothenate biosynthetic process"/>
    <property type="evidence" value="ECO:0007669"/>
    <property type="project" value="UniProtKB-UniPathway"/>
</dbReference>
<dbReference type="SUPFAM" id="SSF48179">
    <property type="entry name" value="6-phosphogluconate dehydrogenase C-terminal domain-like"/>
    <property type="match status" value="1"/>
</dbReference>
<feature type="domain" description="Ketopantoate reductase N-terminal" evidence="5">
    <location>
        <begin position="6"/>
        <end position="153"/>
    </location>
</feature>
<dbReference type="FunFam" id="1.10.1040.10:FF:000017">
    <property type="entry name" value="2-dehydropantoate 2-reductase"/>
    <property type="match status" value="1"/>
</dbReference>
<accession>A0A3S0Y7K3</accession>
<dbReference type="GO" id="GO:0005737">
    <property type="term" value="C:cytoplasm"/>
    <property type="evidence" value="ECO:0007669"/>
    <property type="project" value="TreeGrafter"/>
</dbReference>
<feature type="domain" description="Ketopantoate reductase C-terminal" evidence="6">
    <location>
        <begin position="184"/>
        <end position="305"/>
    </location>
</feature>
<proteinExistence type="inferred from homology"/>
<comment type="pathway">
    <text evidence="4">Cofactor biosynthesis; (R)-pantothenate biosynthesis; (R)-pantoate from 3-methyl-2-oxobutanoate: step 2/2.</text>
</comment>
<evidence type="ECO:0000313" key="7">
    <source>
        <dbReference type="EMBL" id="RUR86038.1"/>
    </source>
</evidence>
<evidence type="ECO:0000259" key="5">
    <source>
        <dbReference type="Pfam" id="PF02558"/>
    </source>
</evidence>
<dbReference type="InterPro" id="IPR013752">
    <property type="entry name" value="KPA_reductase"/>
</dbReference>
<sequence length="315" mass="35402">MLERRYAILGTGALGGFYGARLQKAGLDVHFLLKSDYEHVTQHGLVVESKDGDFTLSQVNAYHDVEKMPRCDVVVVALKTTQNHLLSQMLPHVLKDNGVVLVLQNGLGIEEEVADIVGNDRVIGGLCFLCSNKLGPGHIHHLDYGKVTLGEYAPDYQAVGNTDRIQQIGNDFERARIPIDLAEDLLLARWQKLVWNIPYNGLSVILNATTRELMADAYTRKLVEQLMYEVVAGAKTSGRTISDRFIAKMLDYTDKMKPYRTSMKIDYDERRPLEVEAIFGNPLRKALVAGVNLLQISCLYHQLKFLDAQIRELSM</sequence>
<dbReference type="InterPro" id="IPR008927">
    <property type="entry name" value="6-PGluconate_DH-like_C_sf"/>
</dbReference>
<evidence type="ECO:0000256" key="1">
    <source>
        <dbReference type="ARBA" id="ARBA00007870"/>
    </source>
</evidence>
<dbReference type="OrthoDB" id="9793586at2"/>
<evidence type="ECO:0000256" key="4">
    <source>
        <dbReference type="RuleBase" id="RU362068"/>
    </source>
</evidence>
<dbReference type="SUPFAM" id="SSF51735">
    <property type="entry name" value="NAD(P)-binding Rossmann-fold domains"/>
    <property type="match status" value="1"/>
</dbReference>
<evidence type="ECO:0000259" key="6">
    <source>
        <dbReference type="Pfam" id="PF08546"/>
    </source>
</evidence>
<evidence type="ECO:0000256" key="2">
    <source>
        <dbReference type="ARBA" id="ARBA00022857"/>
    </source>
</evidence>
<dbReference type="PANTHER" id="PTHR21708:SF26">
    <property type="entry name" value="2-DEHYDROPANTOATE 2-REDUCTASE"/>
    <property type="match status" value="1"/>
</dbReference>
<dbReference type="Proteomes" id="UP000268857">
    <property type="component" value="Unassembled WGS sequence"/>
</dbReference>
<dbReference type="Pfam" id="PF02558">
    <property type="entry name" value="ApbA"/>
    <property type="match status" value="1"/>
</dbReference>
<dbReference type="RefSeq" id="WP_016873995.1">
    <property type="nucleotide sequence ID" value="NZ_AJLN01000049.1"/>
</dbReference>
<dbReference type="InterPro" id="IPR051402">
    <property type="entry name" value="KPR-Related"/>
</dbReference>
<comment type="function">
    <text evidence="4">Catalyzes the NADPH-dependent reduction of ketopantoate into pantoic acid.</text>
</comment>
<dbReference type="Gene3D" id="1.10.1040.10">
    <property type="entry name" value="N-(1-d-carboxylethyl)-l-norvaline Dehydrogenase, domain 2"/>
    <property type="match status" value="1"/>
</dbReference>
<protein>
    <recommendedName>
        <fullName evidence="4">2-dehydropantoate 2-reductase</fullName>
        <ecNumber evidence="4">1.1.1.169</ecNumber>
    </recommendedName>
    <alternativeName>
        <fullName evidence="4">Ketopantoate reductase</fullName>
    </alternativeName>
</protein>
<dbReference type="EMBL" id="RSCJ01000002">
    <property type="protein sequence ID" value="RUR86038.1"/>
    <property type="molecule type" value="Genomic_DNA"/>
</dbReference>
<comment type="catalytic activity">
    <reaction evidence="4">
        <text>(R)-pantoate + NADP(+) = 2-dehydropantoate + NADPH + H(+)</text>
        <dbReference type="Rhea" id="RHEA:16233"/>
        <dbReference type="ChEBI" id="CHEBI:11561"/>
        <dbReference type="ChEBI" id="CHEBI:15378"/>
        <dbReference type="ChEBI" id="CHEBI:15980"/>
        <dbReference type="ChEBI" id="CHEBI:57783"/>
        <dbReference type="ChEBI" id="CHEBI:58349"/>
        <dbReference type="EC" id="1.1.1.169"/>
    </reaction>
</comment>
<keyword evidence="8" id="KW-1185">Reference proteome</keyword>
<dbReference type="UniPathway" id="UPA00028">
    <property type="reaction ID" value="UER00004"/>
</dbReference>
<dbReference type="InterPro" id="IPR013332">
    <property type="entry name" value="KPR_N"/>
</dbReference>
<name>A0A3S0Y7K3_CHLFR</name>